<protein>
    <submittedName>
        <fullName evidence="3">Highly acidic protein</fullName>
    </submittedName>
</protein>
<reference evidence="3" key="1">
    <citation type="submission" date="2017-02" db="UniProtKB">
        <authorList>
            <consortium name="WormBaseParasite"/>
        </authorList>
    </citation>
    <scope>IDENTIFICATION</scope>
</reference>
<dbReference type="WBParaSite" id="SPAL_0000438900.1">
    <property type="protein sequence ID" value="SPAL_0000438900.1"/>
    <property type="gene ID" value="SPAL_0000438900"/>
</dbReference>
<dbReference type="Proteomes" id="UP000046392">
    <property type="component" value="Unplaced"/>
</dbReference>
<dbReference type="AlphaFoldDB" id="A0A0N5BEG4"/>
<evidence type="ECO:0000256" key="1">
    <source>
        <dbReference type="SAM" id="MobiDB-lite"/>
    </source>
</evidence>
<proteinExistence type="predicted"/>
<name>A0A0N5BEG4_STREA</name>
<sequence>MKRNQHNLIHYKNWGTEESETEELPYSGSHEGMDVNEENVLESSLNVEQQTSEVKESVEQFDQNSEKVVYNEEESDRTEELLQVESESPGVPEIIKEPDTYYDEELSNDEKNNLPNELS</sequence>
<evidence type="ECO:0000313" key="3">
    <source>
        <dbReference type="WBParaSite" id="SPAL_0000438900.1"/>
    </source>
</evidence>
<accession>A0A0N5BEG4</accession>
<keyword evidence="2" id="KW-1185">Reference proteome</keyword>
<feature type="region of interest" description="Disordered" evidence="1">
    <location>
        <begin position="1"/>
        <end position="119"/>
    </location>
</feature>
<evidence type="ECO:0000313" key="2">
    <source>
        <dbReference type="Proteomes" id="UP000046392"/>
    </source>
</evidence>
<organism evidence="2 3">
    <name type="scientific">Strongyloides papillosus</name>
    <name type="common">Intestinal threadworm</name>
    <dbReference type="NCBI Taxonomy" id="174720"/>
    <lineage>
        <taxon>Eukaryota</taxon>
        <taxon>Metazoa</taxon>
        <taxon>Ecdysozoa</taxon>
        <taxon>Nematoda</taxon>
        <taxon>Chromadorea</taxon>
        <taxon>Rhabditida</taxon>
        <taxon>Tylenchina</taxon>
        <taxon>Panagrolaimomorpha</taxon>
        <taxon>Strongyloidoidea</taxon>
        <taxon>Strongyloididae</taxon>
        <taxon>Strongyloides</taxon>
    </lineage>
</organism>
<feature type="compositionally biased region" description="Polar residues" evidence="1">
    <location>
        <begin position="41"/>
        <end position="52"/>
    </location>
</feature>